<name>A0A1V3IMG7_9PAST</name>
<dbReference type="RefSeq" id="WP_077474707.1">
    <property type="nucleotide sequence ID" value="NZ_MLHK01000077.1"/>
</dbReference>
<evidence type="ECO:0000313" key="2">
    <source>
        <dbReference type="EMBL" id="OOF43168.1"/>
    </source>
</evidence>
<dbReference type="Pfam" id="PF26110">
    <property type="entry name" value="GAPS4b_N"/>
    <property type="match status" value="1"/>
</dbReference>
<evidence type="ECO:0000259" key="1">
    <source>
        <dbReference type="Pfam" id="PF26110"/>
    </source>
</evidence>
<evidence type="ECO:0000313" key="3">
    <source>
        <dbReference type="Proteomes" id="UP000188728"/>
    </source>
</evidence>
<organism evidence="2 3">
    <name type="scientific">Rodentibacter trehalosifermentans</name>
    <dbReference type="NCBI Taxonomy" id="1908263"/>
    <lineage>
        <taxon>Bacteria</taxon>
        <taxon>Pseudomonadati</taxon>
        <taxon>Pseudomonadota</taxon>
        <taxon>Gammaproteobacteria</taxon>
        <taxon>Pasteurellales</taxon>
        <taxon>Pasteurellaceae</taxon>
        <taxon>Rodentibacter</taxon>
    </lineage>
</organism>
<feature type="domain" description="GAPS4b N-terminal" evidence="1">
    <location>
        <begin position="16"/>
        <end position="74"/>
    </location>
</feature>
<proteinExistence type="predicted"/>
<comment type="caution">
    <text evidence="2">The sequence shown here is derived from an EMBL/GenBank/DDBJ whole genome shotgun (WGS) entry which is preliminary data.</text>
</comment>
<dbReference type="EMBL" id="MLHK01000077">
    <property type="protein sequence ID" value="OOF43168.1"/>
    <property type="molecule type" value="Genomic_DNA"/>
</dbReference>
<protein>
    <recommendedName>
        <fullName evidence="1">GAPS4b N-terminal domain-containing protein</fullName>
    </recommendedName>
</protein>
<dbReference type="InterPro" id="IPR058955">
    <property type="entry name" value="GAPS4b_N"/>
</dbReference>
<gene>
    <name evidence="2" type="ORF">BKK51_11940</name>
</gene>
<sequence length="222" mass="25022">MSKQIDLKGLIPSGAELRILLNSNHISYGDISSILKEKGVFCGNNDKIISVPLLTATLLTSDEYAKIIDNSISRSSKPKNKISSLELVGANVDLNAPLKNLFSSQFNPFEGVPNIEIVKKPNPIFEKNNIIRIKYEIKRIDFSKDFLKREISFEGEILVQKKDTDLKIEFLSTHTSKETETINKRISAAIAKELKDSGVVKSDIESKITFNAFEEIERVRFF</sequence>
<reference evidence="2 3" key="1">
    <citation type="submission" date="2016-10" db="EMBL/GenBank/DDBJ databases">
        <title>Rodentibacter gen. nov. and new species.</title>
        <authorList>
            <person name="Christensen H."/>
        </authorList>
    </citation>
    <scope>NUCLEOTIDE SEQUENCE [LARGE SCALE GENOMIC DNA]</scope>
    <source>
        <strain evidence="2 3">H1983213011</strain>
    </source>
</reference>
<dbReference type="AlphaFoldDB" id="A0A1V3IMG7"/>
<dbReference type="Proteomes" id="UP000188728">
    <property type="component" value="Unassembled WGS sequence"/>
</dbReference>
<accession>A0A1V3IMG7</accession>